<proteinExistence type="predicted"/>
<reference evidence="1" key="1">
    <citation type="submission" date="2018-11" db="EMBL/GenBank/DDBJ databases">
        <authorList>
            <consortium name="Genoscope - CEA"/>
            <person name="William W."/>
        </authorList>
    </citation>
    <scope>NUCLEOTIDE SEQUENCE</scope>
</reference>
<protein>
    <submittedName>
        <fullName evidence="1">Uncharacterized protein</fullName>
    </submittedName>
</protein>
<dbReference type="AlphaFoldDB" id="A0A3P6F8Q9"/>
<gene>
    <name evidence="1" type="ORF">BOLC8T47326H</name>
</gene>
<sequence length="127" mass="14806">MLLEMTTVRTIDRLLETGIYYHLAKKHTTREGTMILSQQANIAKKLGGQRESMYLHPIALREREHLKALVINNLLGLHLARRERQQLKTLPKHCWSSVNWLNRPTFPQIMLGNVLLDCPSRKNLQEN</sequence>
<name>A0A3P6F8Q9_BRAOL</name>
<evidence type="ECO:0000313" key="1">
    <source>
        <dbReference type="EMBL" id="VDD54097.1"/>
    </source>
</evidence>
<accession>A0A3P6F8Q9</accession>
<organism evidence="1">
    <name type="scientific">Brassica oleracea</name>
    <name type="common">Wild cabbage</name>
    <dbReference type="NCBI Taxonomy" id="3712"/>
    <lineage>
        <taxon>Eukaryota</taxon>
        <taxon>Viridiplantae</taxon>
        <taxon>Streptophyta</taxon>
        <taxon>Embryophyta</taxon>
        <taxon>Tracheophyta</taxon>
        <taxon>Spermatophyta</taxon>
        <taxon>Magnoliopsida</taxon>
        <taxon>eudicotyledons</taxon>
        <taxon>Gunneridae</taxon>
        <taxon>Pentapetalae</taxon>
        <taxon>rosids</taxon>
        <taxon>malvids</taxon>
        <taxon>Brassicales</taxon>
        <taxon>Brassicaceae</taxon>
        <taxon>Brassiceae</taxon>
        <taxon>Brassica</taxon>
    </lineage>
</organism>
<dbReference type="EMBL" id="LR031879">
    <property type="protein sequence ID" value="VDD54097.1"/>
    <property type="molecule type" value="Genomic_DNA"/>
</dbReference>